<sequence length="279" mass="30526">MSPRLLPTPRRPDASMDLLNQILRQPLDPDYAIVAERERSAGERGTRRPGRRLAFAVAAAVIGVLFSLAAVQTTRSAPAASAERQGLIDQIRAGERRQDELRGQLQALRTENDTLRRGVLSGDDQAHQVQAQVDELAPATGDTPVKVPGVVVIVDDAPVAREDRLNRVLDRDLQQLTNGLWAAGAEAVAINGHRLTARTAIRSAGDAITVDYRSLGRPYRIEAIGDQRSLPARFADSQGGRQWAGLQQNYQLRFEVSQARELQLAGDPGFGIREARRLP</sequence>
<dbReference type="EMBL" id="NMVQ01000012">
    <property type="protein sequence ID" value="OYO21941.1"/>
    <property type="molecule type" value="Genomic_DNA"/>
</dbReference>
<dbReference type="PANTHER" id="PTHR37313">
    <property type="entry name" value="UPF0749 PROTEIN RV1825"/>
    <property type="match status" value="1"/>
</dbReference>
<comment type="similarity">
    <text evidence="1">Belongs to the UPF0749 family.</text>
</comment>
<dbReference type="Pfam" id="PF05949">
    <property type="entry name" value="DUF881"/>
    <property type="match status" value="1"/>
</dbReference>
<dbReference type="Proteomes" id="UP000216311">
    <property type="component" value="Unassembled WGS sequence"/>
</dbReference>
<proteinExistence type="inferred from homology"/>
<comment type="caution">
    <text evidence="4">The sequence shown here is derived from an EMBL/GenBank/DDBJ whole genome shotgun (WGS) entry which is preliminary data.</text>
</comment>
<evidence type="ECO:0008006" key="6">
    <source>
        <dbReference type="Google" id="ProtNLM"/>
    </source>
</evidence>
<dbReference type="Gene3D" id="3.30.70.1880">
    <property type="entry name" value="Protein of unknown function DUF881"/>
    <property type="match status" value="1"/>
</dbReference>
<evidence type="ECO:0000256" key="2">
    <source>
        <dbReference type="SAM" id="Coils"/>
    </source>
</evidence>
<dbReference type="RefSeq" id="WP_094363684.1">
    <property type="nucleotide sequence ID" value="NZ_NMVQ01000012.1"/>
</dbReference>
<keyword evidence="3" id="KW-0472">Membrane</keyword>
<dbReference type="GO" id="GO:0005886">
    <property type="term" value="C:plasma membrane"/>
    <property type="evidence" value="ECO:0007669"/>
    <property type="project" value="TreeGrafter"/>
</dbReference>
<dbReference type="OrthoDB" id="3218134at2"/>
<name>A0A255H2V7_9ACTN</name>
<dbReference type="InterPro" id="IPR010273">
    <property type="entry name" value="DUF881"/>
</dbReference>
<feature type="coiled-coil region" evidence="2">
    <location>
        <begin position="91"/>
        <end position="118"/>
    </location>
</feature>
<keyword evidence="2" id="KW-0175">Coiled coil</keyword>
<dbReference type="AlphaFoldDB" id="A0A255H2V7"/>
<evidence type="ECO:0000313" key="5">
    <source>
        <dbReference type="Proteomes" id="UP000216311"/>
    </source>
</evidence>
<evidence type="ECO:0000313" key="4">
    <source>
        <dbReference type="EMBL" id="OYO21941.1"/>
    </source>
</evidence>
<evidence type="ECO:0000256" key="1">
    <source>
        <dbReference type="ARBA" id="ARBA00009108"/>
    </source>
</evidence>
<keyword evidence="3" id="KW-1133">Transmembrane helix</keyword>
<gene>
    <name evidence="4" type="ORF">CGZ93_08355</name>
</gene>
<feature type="transmembrane region" description="Helical" evidence="3">
    <location>
        <begin position="53"/>
        <end position="71"/>
    </location>
</feature>
<organism evidence="4 5">
    <name type="scientific">Enemella dayhoffiae</name>
    <dbReference type="NCBI Taxonomy" id="2016507"/>
    <lineage>
        <taxon>Bacteria</taxon>
        <taxon>Bacillati</taxon>
        <taxon>Actinomycetota</taxon>
        <taxon>Actinomycetes</taxon>
        <taxon>Propionibacteriales</taxon>
        <taxon>Propionibacteriaceae</taxon>
        <taxon>Enemella</taxon>
    </lineage>
</organism>
<keyword evidence="5" id="KW-1185">Reference proteome</keyword>
<dbReference type="PANTHER" id="PTHR37313:SF1">
    <property type="entry name" value="UPF0749 PROTEIN RV1823"/>
    <property type="match status" value="1"/>
</dbReference>
<accession>A0A255H2V7</accession>
<protein>
    <recommendedName>
        <fullName evidence="6">DUF881 domain-containing protein</fullName>
    </recommendedName>
</protein>
<keyword evidence="3" id="KW-0812">Transmembrane</keyword>
<evidence type="ECO:0000256" key="3">
    <source>
        <dbReference type="SAM" id="Phobius"/>
    </source>
</evidence>
<reference evidence="4 5" key="1">
    <citation type="submission" date="2017-07" db="EMBL/GenBank/DDBJ databases">
        <title>Draft whole genome sequences of clinical Proprionibacteriaceae strains.</title>
        <authorList>
            <person name="Bernier A.-M."/>
            <person name="Bernard K."/>
            <person name="Domingo M.-C."/>
        </authorList>
    </citation>
    <scope>NUCLEOTIDE SEQUENCE [LARGE SCALE GENOMIC DNA]</scope>
    <source>
        <strain evidence="4 5">NML 130396</strain>
    </source>
</reference>